<evidence type="ECO:0000313" key="1">
    <source>
        <dbReference type="EMBL" id="MBC8430285.1"/>
    </source>
</evidence>
<proteinExistence type="predicted"/>
<protein>
    <recommendedName>
        <fullName evidence="3">FRG domain-containing protein</fullName>
    </recommendedName>
</protein>
<dbReference type="Proteomes" id="UP000605201">
    <property type="component" value="Unassembled WGS sequence"/>
</dbReference>
<gene>
    <name evidence="1" type="ORF">H8D96_00025</name>
</gene>
<organism evidence="1 2">
    <name type="scientific">Candidatus Desulfatibia vada</name>
    <dbReference type="NCBI Taxonomy" id="2841696"/>
    <lineage>
        <taxon>Bacteria</taxon>
        <taxon>Pseudomonadati</taxon>
        <taxon>Thermodesulfobacteriota</taxon>
        <taxon>Desulfobacteria</taxon>
        <taxon>Desulfobacterales</taxon>
        <taxon>Desulfobacterales incertae sedis</taxon>
        <taxon>Candidatus Desulfatibia</taxon>
    </lineage>
</organism>
<evidence type="ECO:0008006" key="3">
    <source>
        <dbReference type="Google" id="ProtNLM"/>
    </source>
</evidence>
<evidence type="ECO:0000313" key="2">
    <source>
        <dbReference type="Proteomes" id="UP000605201"/>
    </source>
</evidence>
<comment type="caution">
    <text evidence="1">The sequence shown here is derived from an EMBL/GenBank/DDBJ whole genome shotgun (WGS) entry which is preliminary data.</text>
</comment>
<sequence length="291" mass="33873">MEQIRPKVKSTECSPDGRQWVPSSFENLLTELDYVVNSCESDDPATFYRGQTNYEWPLDSTFVRESIKHLFGIEKYHDLNKQIRQSQEFHRAISSLLLLKFGTLWKPSQEALDGEKTHNIDPWFELLKNLQQYPEKDNFIKGTFLVDWTGKKDIGLYFATFRGKGTERQISKERGALWICDAVATGKVWQIKKLGEILDLMKGPEHLNAEKTFPLIFHPPKQTFQARAANQMPVYISQMDFRYDLADIWASYENAMNKRVFITLIITEDIKKVVADYLDSKGITEKKVYPE</sequence>
<accession>A0A8J6NUE6</accession>
<name>A0A8J6NUE6_9BACT</name>
<dbReference type="AlphaFoldDB" id="A0A8J6NUE6"/>
<dbReference type="EMBL" id="JACNIG010000002">
    <property type="protein sequence ID" value="MBC8430285.1"/>
    <property type="molecule type" value="Genomic_DNA"/>
</dbReference>
<reference evidence="1 2" key="1">
    <citation type="submission" date="2020-08" db="EMBL/GenBank/DDBJ databases">
        <title>Bridging the membrane lipid divide: bacteria of the FCB group superphylum have the potential to synthesize archaeal ether lipids.</title>
        <authorList>
            <person name="Villanueva L."/>
            <person name="Von Meijenfeldt F.A.B."/>
            <person name="Westbye A.B."/>
            <person name="Yadav S."/>
            <person name="Hopmans E.C."/>
            <person name="Dutilh B.E."/>
            <person name="Sinninghe Damste J.S."/>
        </authorList>
    </citation>
    <scope>NUCLEOTIDE SEQUENCE [LARGE SCALE GENOMIC DNA]</scope>
    <source>
        <strain evidence="1">NIOZ-UU17</strain>
    </source>
</reference>